<sequence length="271" mass="30100">MTKEQVKSSEALSARQVVLEARNVSWSVRSATLVQDVSLCLRAGEMLGLIGPNGSGKSSFLRLLAGVNAPSAGEVFLEGQPMHAIPRRMVARRLALVSQMADTVDAITVQDAVELGRTPWLSALQTWSQRDDEIVSKALALVGMEEKREQYWSTLSGGERQRTHIARSLAQQPSILLLDEPTNHLDIHHQLSLMHLIRSLSESMSIAVAIHDLNHALMCDRLAVMYKGRLVRIDVPEKVLEPELVREVFEVDVSELTDPADQARVLRFMPL</sequence>
<dbReference type="InterPro" id="IPR003593">
    <property type="entry name" value="AAA+_ATPase"/>
</dbReference>
<dbReference type="Proteomes" id="UP001574673">
    <property type="component" value="Unassembled WGS sequence"/>
</dbReference>
<dbReference type="GO" id="GO:0005524">
    <property type="term" value="F:ATP binding"/>
    <property type="evidence" value="ECO:0007669"/>
    <property type="project" value="UniProtKB-KW"/>
</dbReference>
<keyword evidence="5" id="KW-1278">Translocase</keyword>
<accession>A0ABV4UF35</accession>
<keyword evidence="3" id="KW-0547">Nucleotide-binding</keyword>
<dbReference type="InterPro" id="IPR003439">
    <property type="entry name" value="ABC_transporter-like_ATP-bd"/>
</dbReference>
<keyword evidence="2" id="KW-1003">Cell membrane</keyword>
<dbReference type="Pfam" id="PF00005">
    <property type="entry name" value="ABC_tran"/>
    <property type="match status" value="1"/>
</dbReference>
<feature type="domain" description="ABC transporter" evidence="7">
    <location>
        <begin position="19"/>
        <end position="252"/>
    </location>
</feature>
<dbReference type="CDD" id="cd03214">
    <property type="entry name" value="ABC_Iron-Siderophores_B12_Hemin"/>
    <property type="match status" value="1"/>
</dbReference>
<dbReference type="EMBL" id="JBEUWX010000002">
    <property type="protein sequence ID" value="MFA9950260.1"/>
    <property type="molecule type" value="Genomic_DNA"/>
</dbReference>
<evidence type="ECO:0000313" key="8">
    <source>
        <dbReference type="EMBL" id="MFA9950260.1"/>
    </source>
</evidence>
<reference evidence="9" key="1">
    <citation type="submission" date="2024-06" db="EMBL/GenBank/DDBJ databases">
        <title>Radixoralia hellwigii gen. nov., sp nov., isolated from a root canal in the human oral cavity.</title>
        <authorList>
            <person name="Bartsch S."/>
            <person name="Wittmer A."/>
            <person name="Schulz A.-K."/>
            <person name="Neumann-Schaal M."/>
            <person name="Wolf J."/>
            <person name="Gronow S."/>
            <person name="Tennert C."/>
            <person name="Haecker G."/>
            <person name="Cieplik F."/>
            <person name="Al-Ahmad A."/>
        </authorList>
    </citation>
    <scope>NUCLEOTIDE SEQUENCE [LARGE SCALE GENOMIC DNA]</scope>
    <source>
        <strain evidence="9">Wk13</strain>
    </source>
</reference>
<organism evidence="8 9">
    <name type="scientific">Dentiradicibacter hellwigii</name>
    <dbReference type="NCBI Taxonomy" id="3149053"/>
    <lineage>
        <taxon>Bacteria</taxon>
        <taxon>Pseudomonadati</taxon>
        <taxon>Pseudomonadota</taxon>
        <taxon>Betaproteobacteria</taxon>
        <taxon>Rhodocyclales</taxon>
        <taxon>Rhodocyclaceae</taxon>
        <taxon>Dentiradicibacter</taxon>
    </lineage>
</organism>
<dbReference type="PANTHER" id="PTHR42794">
    <property type="entry name" value="HEMIN IMPORT ATP-BINDING PROTEIN HMUV"/>
    <property type="match status" value="1"/>
</dbReference>
<proteinExistence type="predicted"/>
<dbReference type="PANTHER" id="PTHR42794:SF1">
    <property type="entry name" value="HEMIN IMPORT ATP-BINDING PROTEIN HMUV"/>
    <property type="match status" value="1"/>
</dbReference>
<protein>
    <submittedName>
        <fullName evidence="8">ABC transporter ATP-binding protein</fullName>
    </submittedName>
</protein>
<dbReference type="Gene3D" id="3.40.50.300">
    <property type="entry name" value="P-loop containing nucleotide triphosphate hydrolases"/>
    <property type="match status" value="1"/>
</dbReference>
<dbReference type="SUPFAM" id="SSF52540">
    <property type="entry name" value="P-loop containing nucleoside triphosphate hydrolases"/>
    <property type="match status" value="1"/>
</dbReference>
<evidence type="ECO:0000256" key="4">
    <source>
        <dbReference type="ARBA" id="ARBA00022840"/>
    </source>
</evidence>
<comment type="caution">
    <text evidence="8">The sequence shown here is derived from an EMBL/GenBank/DDBJ whole genome shotgun (WGS) entry which is preliminary data.</text>
</comment>
<evidence type="ECO:0000259" key="7">
    <source>
        <dbReference type="PROSITE" id="PS50893"/>
    </source>
</evidence>
<name>A0ABV4UF35_9RHOO</name>
<gene>
    <name evidence="8" type="ORF">ABCS64_08000</name>
</gene>
<keyword evidence="9" id="KW-1185">Reference proteome</keyword>
<evidence type="ECO:0000256" key="2">
    <source>
        <dbReference type="ARBA" id="ARBA00022475"/>
    </source>
</evidence>
<dbReference type="RefSeq" id="WP_418891327.1">
    <property type="nucleotide sequence ID" value="NZ_JBEUWX010000002.1"/>
</dbReference>
<dbReference type="SMART" id="SM00382">
    <property type="entry name" value="AAA"/>
    <property type="match status" value="1"/>
</dbReference>
<evidence type="ECO:0000256" key="3">
    <source>
        <dbReference type="ARBA" id="ARBA00022741"/>
    </source>
</evidence>
<dbReference type="PROSITE" id="PS50893">
    <property type="entry name" value="ABC_TRANSPORTER_2"/>
    <property type="match status" value="1"/>
</dbReference>
<keyword evidence="2" id="KW-0472">Membrane</keyword>
<comment type="function">
    <text evidence="6">Part of the ABC transporter complex HmuTUV involved in hemin import. Responsible for energy coupling to the transport system.</text>
</comment>
<evidence type="ECO:0000313" key="9">
    <source>
        <dbReference type="Proteomes" id="UP001574673"/>
    </source>
</evidence>
<evidence type="ECO:0000256" key="6">
    <source>
        <dbReference type="ARBA" id="ARBA00037066"/>
    </source>
</evidence>
<keyword evidence="1" id="KW-0813">Transport</keyword>
<evidence type="ECO:0000256" key="1">
    <source>
        <dbReference type="ARBA" id="ARBA00022448"/>
    </source>
</evidence>
<dbReference type="InterPro" id="IPR027417">
    <property type="entry name" value="P-loop_NTPase"/>
</dbReference>
<evidence type="ECO:0000256" key="5">
    <source>
        <dbReference type="ARBA" id="ARBA00022967"/>
    </source>
</evidence>
<keyword evidence="4 8" id="KW-0067">ATP-binding</keyword>